<dbReference type="Pfam" id="PF08922">
    <property type="entry name" value="DUF1905"/>
    <property type="match status" value="1"/>
</dbReference>
<dbReference type="InterPro" id="IPR015018">
    <property type="entry name" value="DUF1905"/>
</dbReference>
<comment type="caution">
    <text evidence="1">The sequence shown here is derived from an EMBL/GenBank/DDBJ whole genome shotgun (WGS) entry which is preliminary data.</text>
</comment>
<reference evidence="1 2" key="1">
    <citation type="submission" date="2019-03" db="EMBL/GenBank/DDBJ databases">
        <title>Genomic Encyclopedia of Archaeal and Bacterial Type Strains, Phase II (KMG-II): from individual species to whole genera.</title>
        <authorList>
            <person name="Goeker M."/>
        </authorList>
    </citation>
    <scope>NUCLEOTIDE SEQUENCE [LARGE SCALE GENOMIC DNA]</scope>
    <source>
        <strain evidence="1 2">DSM 24782</strain>
    </source>
</reference>
<sequence length="105" mass="11985">MTVLQDDLTLEFTAPLWRWEARREFWTFVSLPAEATEEIRDLAGDLPRGFGAVRAHARVGAKQWWTSVFPQNADGQYVLPIKKSVRTANDLELGDPVPVWVQLHP</sequence>
<dbReference type="Gene3D" id="2.40.30.100">
    <property type="entry name" value="AF2212/PG0164-like"/>
    <property type="match status" value="1"/>
</dbReference>
<evidence type="ECO:0000313" key="1">
    <source>
        <dbReference type="EMBL" id="TDS76944.1"/>
    </source>
</evidence>
<dbReference type="EMBL" id="SOAM01000002">
    <property type="protein sequence ID" value="TDS76944.1"/>
    <property type="molecule type" value="Genomic_DNA"/>
</dbReference>
<protein>
    <submittedName>
        <fullName evidence="1">Uncharacterized protein DUF1905</fullName>
    </submittedName>
</protein>
<dbReference type="SUPFAM" id="SSF141694">
    <property type="entry name" value="AF2212/PG0164-like"/>
    <property type="match status" value="1"/>
</dbReference>
<dbReference type="InterPro" id="IPR037079">
    <property type="entry name" value="AF2212/PG0164-like_sf"/>
</dbReference>
<name>A0A4V3EAK4_9MICO</name>
<organism evidence="1 2">
    <name type="scientific">Amnibacterium kyonggiense</name>
    <dbReference type="NCBI Taxonomy" id="595671"/>
    <lineage>
        <taxon>Bacteria</taxon>
        <taxon>Bacillati</taxon>
        <taxon>Actinomycetota</taxon>
        <taxon>Actinomycetes</taxon>
        <taxon>Micrococcales</taxon>
        <taxon>Microbacteriaceae</taxon>
        <taxon>Amnibacterium</taxon>
    </lineage>
</organism>
<dbReference type="AlphaFoldDB" id="A0A4V3EAK4"/>
<gene>
    <name evidence="1" type="ORF">CLV52_1883</name>
</gene>
<proteinExistence type="predicted"/>
<evidence type="ECO:0000313" key="2">
    <source>
        <dbReference type="Proteomes" id="UP000295344"/>
    </source>
</evidence>
<dbReference type="RefSeq" id="WP_342773146.1">
    <property type="nucleotide sequence ID" value="NZ_BAAARP010000002.1"/>
</dbReference>
<accession>A0A4V3EAK4</accession>
<dbReference type="Proteomes" id="UP000295344">
    <property type="component" value="Unassembled WGS sequence"/>
</dbReference>
<keyword evidence="2" id="KW-1185">Reference proteome</keyword>